<feature type="domain" description="Helicase XPB/Ssl2 N-terminal" evidence="1">
    <location>
        <begin position="461"/>
        <end position="583"/>
    </location>
</feature>
<name>A0ABW1J3L5_9PSEU</name>
<keyword evidence="3" id="KW-1185">Reference proteome</keyword>
<evidence type="ECO:0000313" key="3">
    <source>
        <dbReference type="Proteomes" id="UP001596302"/>
    </source>
</evidence>
<keyword evidence="2" id="KW-0347">Helicase</keyword>
<protein>
    <submittedName>
        <fullName evidence="2">Helicase-associated domain-containing protein</fullName>
    </submittedName>
</protein>
<sequence>MPISLVDWLRAQDDETLAALLRLRPDLAVPVPADISVLATRVGIRASVHRACDDLDTATLAVLEALAVTDADAAPVPREEIGRMLGADVPTEVLDAALAALRERALIWDTDSGLALVPAARDVLPGYPGGLGRSAPNLADSTALAELLAGLAPDERRVLEALAVGPPVGRSRGSADPTSPVGRLLARGLLLCVDPETVELPREVGLALRGEHPLGRVEHTPPVPATIERGADVVDRTAAGAALDVLRRLDLLVSAWSEAPPPALRSGGLGVRELRRAAKEMGIDESAAALLVELLVAADLVGISEGPAPEWVPTTSCDIWAAAGPEQRWSLLARTWLELPRLPGLVGRRDEADRPIPVLSDAARRPRAGRDRRRVLLGLAELPPGTAVRSPAELSGLLAWRAPRRGGRLRDEIVAWTLAEATVLGVVALDALSAAGRALLDDGADPVAALRAALPEPVGHVVLQADLTAIAPGPLVPELAHELNVMADIESAGGATVFRFSDASVRRALDAGRSADDLRELLATRSTTPVPHALSYLIDDAARRHGRLRGGVASSFLRSDDEVLLSEVMAHPEARALELRRLAPSVAISPLPLAEVLDGLRAAGFSPAAEDAAGGVLDLGERGRRIEARRRPATRGTVSSAEPDSARLQAIVSKMRAGDAMAGVRRSVAAATTPNNGSGTTPAVLLDAVRASDTVWIGFVDSHGVAGERVLKPTSLGGGIVEGRDVVDGNIYRVPLHRITSVAVVE</sequence>
<proteinExistence type="predicted"/>
<organism evidence="2 3">
    <name type="scientific">Pseudonocardia hispaniensis</name>
    <dbReference type="NCBI Taxonomy" id="904933"/>
    <lineage>
        <taxon>Bacteria</taxon>
        <taxon>Bacillati</taxon>
        <taxon>Actinomycetota</taxon>
        <taxon>Actinomycetes</taxon>
        <taxon>Pseudonocardiales</taxon>
        <taxon>Pseudonocardiaceae</taxon>
        <taxon>Pseudonocardia</taxon>
    </lineage>
</organism>
<keyword evidence="2" id="KW-0378">Hydrolase</keyword>
<dbReference type="GO" id="GO:0004386">
    <property type="term" value="F:helicase activity"/>
    <property type="evidence" value="ECO:0007669"/>
    <property type="project" value="UniProtKB-KW"/>
</dbReference>
<dbReference type="Pfam" id="PF13625">
    <property type="entry name" value="Helicase_C_3"/>
    <property type="match status" value="1"/>
</dbReference>
<comment type="caution">
    <text evidence="2">The sequence shown here is derived from an EMBL/GenBank/DDBJ whole genome shotgun (WGS) entry which is preliminary data.</text>
</comment>
<evidence type="ECO:0000259" key="1">
    <source>
        <dbReference type="Pfam" id="PF13625"/>
    </source>
</evidence>
<dbReference type="EMBL" id="JBHSQW010000031">
    <property type="protein sequence ID" value="MFC5995418.1"/>
    <property type="molecule type" value="Genomic_DNA"/>
</dbReference>
<dbReference type="InterPro" id="IPR032830">
    <property type="entry name" value="XPB/Ssl2_N"/>
</dbReference>
<evidence type="ECO:0000313" key="2">
    <source>
        <dbReference type="EMBL" id="MFC5995418.1"/>
    </source>
</evidence>
<keyword evidence="2" id="KW-0067">ATP-binding</keyword>
<keyword evidence="2" id="KW-0547">Nucleotide-binding</keyword>
<accession>A0ABW1J3L5</accession>
<reference evidence="3" key="1">
    <citation type="journal article" date="2019" name="Int. J. Syst. Evol. Microbiol.">
        <title>The Global Catalogue of Microorganisms (GCM) 10K type strain sequencing project: providing services to taxonomists for standard genome sequencing and annotation.</title>
        <authorList>
            <consortium name="The Broad Institute Genomics Platform"/>
            <consortium name="The Broad Institute Genome Sequencing Center for Infectious Disease"/>
            <person name="Wu L."/>
            <person name="Ma J."/>
        </authorList>
    </citation>
    <scope>NUCLEOTIDE SEQUENCE [LARGE SCALE GENOMIC DNA]</scope>
    <source>
        <strain evidence="3">CCM 8391</strain>
    </source>
</reference>
<dbReference type="Proteomes" id="UP001596302">
    <property type="component" value="Unassembled WGS sequence"/>
</dbReference>
<gene>
    <name evidence="2" type="ORF">ACFQE5_14485</name>
</gene>
<dbReference type="RefSeq" id="WP_379585450.1">
    <property type="nucleotide sequence ID" value="NZ_JBHSQW010000031.1"/>
</dbReference>